<protein>
    <recommendedName>
        <fullName evidence="3">N-acetyltransferase domain-containing protein</fullName>
    </recommendedName>
</protein>
<dbReference type="InterPro" id="IPR000182">
    <property type="entry name" value="GNAT_dom"/>
</dbReference>
<organism evidence="4 5">
    <name type="scientific">Acidimicrobiia bacterium BACL6 MAG-120924-bin43</name>
    <dbReference type="NCBI Taxonomy" id="1655583"/>
    <lineage>
        <taxon>Bacteria</taxon>
        <taxon>Bacillati</taxon>
        <taxon>Actinomycetota</taxon>
        <taxon>Acidimicrobiia</taxon>
        <taxon>acIV cluster</taxon>
    </lineage>
</organism>
<sequence length="171" mass="19630">MRGDSPVLQIATMQRKHIRDIMPIENAVYPRPWTEKVFAEEIEMMGRGRRHYVVAHIGKVLVGYGGLLFAEEDAHITNIAVKPDWHLRGVATEMMLELAAEARNRECAALTLEVRHTNTAAQELYRRFGFVPAGIRQKYYENTDDAIVMWCTEIQSEEYSQRLAAIVQSRP</sequence>
<accession>A0A0R2QFM2</accession>
<dbReference type="InterPro" id="IPR006464">
    <property type="entry name" value="AcTrfase_RimI/Ard1"/>
</dbReference>
<dbReference type="Proteomes" id="UP000051017">
    <property type="component" value="Unassembled WGS sequence"/>
</dbReference>
<name>A0A0R2QFM2_9ACTN</name>
<dbReference type="SMR" id="A0A0R2QFM2"/>
<gene>
    <name evidence="4" type="ORF">ABR75_03185</name>
</gene>
<evidence type="ECO:0000256" key="1">
    <source>
        <dbReference type="ARBA" id="ARBA00022679"/>
    </source>
</evidence>
<dbReference type="Pfam" id="PF00583">
    <property type="entry name" value="Acetyltransf_1"/>
    <property type="match status" value="1"/>
</dbReference>
<evidence type="ECO:0000313" key="5">
    <source>
        <dbReference type="Proteomes" id="UP000051017"/>
    </source>
</evidence>
<keyword evidence="2" id="KW-0012">Acyltransferase</keyword>
<dbReference type="EMBL" id="LIBJ01000043">
    <property type="protein sequence ID" value="KRO49081.1"/>
    <property type="molecule type" value="Genomic_DNA"/>
</dbReference>
<dbReference type="GO" id="GO:0008080">
    <property type="term" value="F:N-acetyltransferase activity"/>
    <property type="evidence" value="ECO:0007669"/>
    <property type="project" value="InterPro"/>
</dbReference>
<reference evidence="4 5" key="1">
    <citation type="submission" date="2015-10" db="EMBL/GenBank/DDBJ databases">
        <title>Metagenome-Assembled Genomes uncover a global brackish microbiome.</title>
        <authorList>
            <person name="Hugerth L.W."/>
            <person name="Larsson J."/>
            <person name="Alneberg J."/>
            <person name="Lindh M.V."/>
            <person name="Legrand C."/>
            <person name="Pinhassi J."/>
            <person name="Andersson A.F."/>
        </authorList>
    </citation>
    <scope>NUCLEOTIDE SEQUENCE [LARGE SCALE GENOMIC DNA]</scope>
    <source>
        <strain evidence="4">BACL6 MAG-120924-bin43</strain>
    </source>
</reference>
<comment type="caution">
    <text evidence="4">The sequence shown here is derived from an EMBL/GenBank/DDBJ whole genome shotgun (WGS) entry which is preliminary data.</text>
</comment>
<dbReference type="Gene3D" id="3.40.630.30">
    <property type="match status" value="1"/>
</dbReference>
<evidence type="ECO:0000256" key="2">
    <source>
        <dbReference type="ARBA" id="ARBA00023315"/>
    </source>
</evidence>
<dbReference type="PROSITE" id="PS51186">
    <property type="entry name" value="GNAT"/>
    <property type="match status" value="1"/>
</dbReference>
<dbReference type="SUPFAM" id="SSF55729">
    <property type="entry name" value="Acyl-CoA N-acyltransferases (Nat)"/>
    <property type="match status" value="1"/>
</dbReference>
<dbReference type="AlphaFoldDB" id="A0A0R2QFM2"/>
<dbReference type="PANTHER" id="PTHR43877">
    <property type="entry name" value="AMINOALKYLPHOSPHONATE N-ACETYLTRANSFERASE-RELATED-RELATED"/>
    <property type="match status" value="1"/>
</dbReference>
<evidence type="ECO:0000313" key="4">
    <source>
        <dbReference type="EMBL" id="KRO49081.1"/>
    </source>
</evidence>
<dbReference type="NCBIfam" id="TIGR01575">
    <property type="entry name" value="rimI"/>
    <property type="match status" value="1"/>
</dbReference>
<proteinExistence type="predicted"/>
<evidence type="ECO:0000259" key="3">
    <source>
        <dbReference type="PROSITE" id="PS51186"/>
    </source>
</evidence>
<keyword evidence="1" id="KW-0808">Transferase</keyword>
<feature type="domain" description="N-acetyltransferase" evidence="3">
    <location>
        <begin position="8"/>
        <end position="154"/>
    </location>
</feature>
<dbReference type="CDD" id="cd04301">
    <property type="entry name" value="NAT_SF"/>
    <property type="match status" value="1"/>
</dbReference>
<dbReference type="InterPro" id="IPR050832">
    <property type="entry name" value="Bact_Acetyltransf"/>
</dbReference>
<dbReference type="InterPro" id="IPR016181">
    <property type="entry name" value="Acyl_CoA_acyltransferase"/>
</dbReference>